<protein>
    <submittedName>
        <fullName evidence="1">Uncharacterized protein</fullName>
    </submittedName>
</protein>
<name>A0AAD9QS76_ACRCE</name>
<sequence>MFLEAVVDEMCLIRSFRIWKSKLLPKFLDQALSDPRDTTPDLTQKNKNFAQVELGVLNKTQNPGLSCDFSTSKLGLGTFIPRIPHAIGKSSMLVLLFAAENSSEVQLPCSLK</sequence>
<accession>A0AAD9QS76</accession>
<dbReference type="AlphaFoldDB" id="A0AAD9QS76"/>
<gene>
    <name evidence="1" type="ORF">P5673_009598</name>
</gene>
<reference evidence="1" key="2">
    <citation type="journal article" date="2023" name="Science">
        <title>Genomic signatures of disease resistance in endangered staghorn corals.</title>
        <authorList>
            <person name="Vollmer S.V."/>
            <person name="Selwyn J.D."/>
            <person name="Despard B.A."/>
            <person name="Roesel C.L."/>
        </authorList>
    </citation>
    <scope>NUCLEOTIDE SEQUENCE</scope>
    <source>
        <strain evidence="1">K2</strain>
    </source>
</reference>
<evidence type="ECO:0000313" key="1">
    <source>
        <dbReference type="EMBL" id="KAK2566151.1"/>
    </source>
</evidence>
<comment type="caution">
    <text evidence="1">The sequence shown here is derived from an EMBL/GenBank/DDBJ whole genome shotgun (WGS) entry which is preliminary data.</text>
</comment>
<proteinExistence type="predicted"/>
<dbReference type="EMBL" id="JARQWQ010000017">
    <property type="protein sequence ID" value="KAK2566151.1"/>
    <property type="molecule type" value="Genomic_DNA"/>
</dbReference>
<dbReference type="Proteomes" id="UP001249851">
    <property type="component" value="Unassembled WGS sequence"/>
</dbReference>
<evidence type="ECO:0000313" key="2">
    <source>
        <dbReference type="Proteomes" id="UP001249851"/>
    </source>
</evidence>
<keyword evidence="2" id="KW-1185">Reference proteome</keyword>
<reference evidence="1" key="1">
    <citation type="journal article" date="2023" name="G3 (Bethesda)">
        <title>Whole genome assembly and annotation of the endangered Caribbean coral Acropora cervicornis.</title>
        <authorList>
            <person name="Selwyn J.D."/>
            <person name="Vollmer S.V."/>
        </authorList>
    </citation>
    <scope>NUCLEOTIDE SEQUENCE</scope>
    <source>
        <strain evidence="1">K2</strain>
    </source>
</reference>
<organism evidence="1 2">
    <name type="scientific">Acropora cervicornis</name>
    <name type="common">Staghorn coral</name>
    <dbReference type="NCBI Taxonomy" id="6130"/>
    <lineage>
        <taxon>Eukaryota</taxon>
        <taxon>Metazoa</taxon>
        <taxon>Cnidaria</taxon>
        <taxon>Anthozoa</taxon>
        <taxon>Hexacorallia</taxon>
        <taxon>Scleractinia</taxon>
        <taxon>Astrocoeniina</taxon>
        <taxon>Acroporidae</taxon>
        <taxon>Acropora</taxon>
    </lineage>
</organism>